<dbReference type="InterPro" id="IPR035979">
    <property type="entry name" value="RBD_domain_sf"/>
</dbReference>
<comment type="caution">
    <text evidence="6">The sequence shown here is derived from an EMBL/GenBank/DDBJ whole genome shotgun (WGS) entry which is preliminary data.</text>
</comment>
<feature type="domain" description="RRM" evidence="5">
    <location>
        <begin position="915"/>
        <end position="989"/>
    </location>
</feature>
<evidence type="ECO:0000256" key="2">
    <source>
        <dbReference type="ARBA" id="ARBA00022884"/>
    </source>
</evidence>
<dbReference type="CDD" id="cd12299">
    <property type="entry name" value="RRM4_Prp24"/>
    <property type="match status" value="1"/>
</dbReference>
<gene>
    <name evidence="6" type="ORF">HDK90DRAFT_144700</name>
</gene>
<feature type="compositionally biased region" description="Low complexity" evidence="4">
    <location>
        <begin position="95"/>
        <end position="112"/>
    </location>
</feature>
<keyword evidence="7" id="KW-1185">Reference proteome</keyword>
<feature type="compositionally biased region" description="Polar residues" evidence="4">
    <location>
        <begin position="68"/>
        <end position="78"/>
    </location>
</feature>
<dbReference type="PROSITE" id="PS50102">
    <property type="entry name" value="RRM"/>
    <property type="match status" value="4"/>
</dbReference>
<dbReference type="InterPro" id="IPR011990">
    <property type="entry name" value="TPR-like_helical_dom_sf"/>
</dbReference>
<keyword evidence="1" id="KW-0677">Repeat</keyword>
<dbReference type="EMBL" id="JBBWRZ010000002">
    <property type="protein sequence ID" value="KAK8244093.1"/>
    <property type="molecule type" value="Genomic_DNA"/>
</dbReference>
<dbReference type="SUPFAM" id="SSF48452">
    <property type="entry name" value="TPR-like"/>
    <property type="match status" value="1"/>
</dbReference>
<proteinExistence type="predicted"/>
<dbReference type="InterPro" id="IPR012677">
    <property type="entry name" value="Nucleotide-bd_a/b_plait_sf"/>
</dbReference>
<feature type="region of interest" description="Disordered" evidence="4">
    <location>
        <begin position="1284"/>
        <end position="1448"/>
    </location>
</feature>
<feature type="compositionally biased region" description="Low complexity" evidence="4">
    <location>
        <begin position="1176"/>
        <end position="1196"/>
    </location>
</feature>
<name>A0ABR1Z0H9_9PEZI</name>
<feature type="region of interest" description="Disordered" evidence="4">
    <location>
        <begin position="1"/>
        <end position="163"/>
    </location>
</feature>
<feature type="compositionally biased region" description="Basic residues" evidence="4">
    <location>
        <begin position="52"/>
        <end position="67"/>
    </location>
</feature>
<dbReference type="Pfam" id="PF00076">
    <property type="entry name" value="RRM_1"/>
    <property type="match status" value="3"/>
</dbReference>
<feature type="compositionally biased region" description="Gly residues" evidence="4">
    <location>
        <begin position="1357"/>
        <end position="1369"/>
    </location>
</feature>
<feature type="compositionally biased region" description="Basic and acidic residues" evidence="4">
    <location>
        <begin position="1438"/>
        <end position="1448"/>
    </location>
</feature>
<protein>
    <submittedName>
        <fullName evidence="6">Pre-mRNA splicing factor</fullName>
    </submittedName>
</protein>
<accession>A0ABR1Z0H9</accession>
<dbReference type="Gene3D" id="3.30.70.330">
    <property type="match status" value="4"/>
</dbReference>
<sequence>MDINSLLSPQDSPTSDTTPPPHPPPASHQLHQSHHHHHHHHQYHQPHQPQPHQHHHHVQRPGRHQTRKSSGLSQSVNAYSSPPPHQEYHHHHHQPQPQTQPQPTYQPHQQQSQPPPPAAPAVTPHNYAGQQYSPVPNVSSPGSAHNGQGLLSAPKATTPNPQLRSPLQQIADREPRSQPRRQLSTQGIDTLAEIALQTPHQHQQPARQSPAGLRSPHVYQRPAAVSRPTSYREISSLARSLSTNSTKDVAMSDPSQSPRVLSAGALSPADNQAVNELVAHLNEKSYDYPSHARLVGLLHKGLHDHISPPDTPEVRRDPRTYELLGELRRARLSMSSRFAMGEDAWLAWLNDEKMLSRSIDDRIGVMELCAKAVQEEPASTALWRFYGDYMYELWAAAFGVEPSDWTEDEKTIGREAFTWQSMKDVWEQGLASTQWQMNVSNVVWDRWMEILLADLERHPDAHAQQMLKNAFTDRLVKPHATWDNTFQMFSGFISKYENAAYEETMMVMTKRAAQGKQQYSLREHFETKIDRAIRAGDKDAEWEAYSQYLEWELRNKGVFSFHMINALYERATVRFSMDATVWEDYFQFLIEHPDPTVPVLPVLERATKHCPWSGNMWSHWLLTLEAEGKPFIDMENVKHRATETGLLDVGGMEELLKVYVAWCGYLRRKAFDVGSTEDDIDIAEVGIRSALEHVKEIGEQRYGKKFQGDPQYRLERIHIKFVTQNGQIDVARQCWKALIPKQENSYDFWYRYYIFEMVLWSKWVIRDKDNAGQPLESPREATNLLRQALKRVATMDWPEQLVQMFLNHCEQHETVQEYRFAILEARSANKEVIARRQKEAAEAAEAAAAYHAQYAAATVDTETEDATANAKRKRDGEPVAEENAAKKSKQGDVEAPAFSAADSTASQPKRDREHTTIIVKNIPQDASETRLRQFFRGCGKINSLALVKESHGGQTATIEFETPEDAQFAQSRDGKDFDGNAVQISLGTGTTLFVANYPPEADEKYMRNLFGQYGEVVQVRFPSLKYNTHRRFCYVSFASAEQANAASQALDGAGLSGGLKLVAKLSDPSRADARHGAQYDGREVVVGNVHNGASEEEIKDFIKDYAPDGLQTVRVPFNVSGKNKGVAFVVYDTKENAQKACELLEAKALRHRIVRASISDPDRSKTKRHATTIMGAKPSASSASPEPNSVNSPAAATNGNGVHESGPESRRERTIALMNIPDTVNDARVRALLTPFGPLRKLILMPEHGGAIAEFVNVADAGRAALGVEGQEVAEGARVRVGSVEEMKREKGTERAKPGQFGEAGKGAAAKKGGKDKDVTGSKADGNAAAASSSGRSLAPQPPRVSRPGQPNRGGRRGGLGVKRGGGSVGLLPSRTAAGAEKSGNDVEMGGTETSAGTAASTAGTGKSNADFKAMFLASREEQGKGIAPAADSGGGEGDGRDGQEKKE</sequence>
<dbReference type="Gene3D" id="1.25.40.10">
    <property type="entry name" value="Tetratricopeptide repeat domain"/>
    <property type="match status" value="2"/>
</dbReference>
<feature type="domain" description="RRM" evidence="5">
    <location>
        <begin position="1213"/>
        <end position="1286"/>
    </location>
</feature>
<feature type="compositionally biased region" description="Polar residues" evidence="4">
    <location>
        <begin position="128"/>
        <end position="146"/>
    </location>
</feature>
<feature type="region of interest" description="Disordered" evidence="4">
    <location>
        <begin position="236"/>
        <end position="261"/>
    </location>
</feature>
<evidence type="ECO:0000313" key="7">
    <source>
        <dbReference type="Proteomes" id="UP001492380"/>
    </source>
</evidence>
<dbReference type="CDD" id="cd00590">
    <property type="entry name" value="RRM_SF"/>
    <property type="match status" value="1"/>
</dbReference>
<feature type="compositionally biased region" description="Low complexity" evidence="4">
    <location>
        <begin position="1390"/>
        <end position="1409"/>
    </location>
</feature>
<organism evidence="6 7">
    <name type="scientific">Phyllosticta capitalensis</name>
    <dbReference type="NCBI Taxonomy" id="121624"/>
    <lineage>
        <taxon>Eukaryota</taxon>
        <taxon>Fungi</taxon>
        <taxon>Dikarya</taxon>
        <taxon>Ascomycota</taxon>
        <taxon>Pezizomycotina</taxon>
        <taxon>Dothideomycetes</taxon>
        <taxon>Dothideomycetes incertae sedis</taxon>
        <taxon>Botryosphaeriales</taxon>
        <taxon>Phyllostictaceae</taxon>
        <taxon>Phyllosticta</taxon>
    </lineage>
</organism>
<feature type="compositionally biased region" description="Polar residues" evidence="4">
    <location>
        <begin position="236"/>
        <end position="259"/>
    </location>
</feature>
<dbReference type="PANTHER" id="PTHR24012">
    <property type="entry name" value="RNA BINDING PROTEIN"/>
    <property type="match status" value="1"/>
</dbReference>
<dbReference type="Proteomes" id="UP001492380">
    <property type="component" value="Unassembled WGS sequence"/>
</dbReference>
<feature type="compositionally biased region" description="Basic and acidic residues" evidence="4">
    <location>
        <begin position="883"/>
        <end position="892"/>
    </location>
</feature>
<feature type="domain" description="RRM" evidence="5">
    <location>
        <begin position="990"/>
        <end position="1068"/>
    </location>
</feature>
<dbReference type="InterPro" id="IPR000504">
    <property type="entry name" value="RRM_dom"/>
</dbReference>
<feature type="region of interest" description="Disordered" evidence="4">
    <location>
        <begin position="860"/>
        <end position="917"/>
    </location>
</feature>
<dbReference type="SMART" id="SM00360">
    <property type="entry name" value="RRM"/>
    <property type="match status" value="4"/>
</dbReference>
<evidence type="ECO:0000259" key="5">
    <source>
        <dbReference type="PROSITE" id="PS50102"/>
    </source>
</evidence>
<dbReference type="CDD" id="cd12296">
    <property type="entry name" value="RRM1_Prp24"/>
    <property type="match status" value="1"/>
</dbReference>
<feature type="domain" description="RRM" evidence="5">
    <location>
        <begin position="1082"/>
        <end position="1161"/>
    </location>
</feature>
<feature type="compositionally biased region" description="Low complexity" evidence="4">
    <location>
        <begin position="1321"/>
        <end position="1339"/>
    </location>
</feature>
<feature type="region of interest" description="Disordered" evidence="4">
    <location>
        <begin position="1158"/>
        <end position="1210"/>
    </location>
</feature>
<feature type="compositionally biased region" description="Basic residues" evidence="4">
    <location>
        <begin position="31"/>
        <end position="44"/>
    </location>
</feature>
<reference evidence="6 7" key="1">
    <citation type="submission" date="2024-04" db="EMBL/GenBank/DDBJ databases">
        <title>Phyllosticta paracitricarpa is synonymous to the EU quarantine fungus P. citricarpa based on phylogenomic analyses.</title>
        <authorList>
            <consortium name="Lawrence Berkeley National Laboratory"/>
            <person name="Van Ingen-Buijs V.A."/>
            <person name="Van Westerhoven A.C."/>
            <person name="Haridas S."/>
            <person name="Skiadas P."/>
            <person name="Martin F."/>
            <person name="Groenewald J.Z."/>
            <person name="Crous P.W."/>
            <person name="Seidl M.F."/>
        </authorList>
    </citation>
    <scope>NUCLEOTIDE SEQUENCE [LARGE SCALE GENOMIC DNA]</scope>
    <source>
        <strain evidence="6 7">CBS 123374</strain>
    </source>
</reference>
<feature type="compositionally biased region" description="Basic and acidic residues" evidence="4">
    <location>
        <begin position="1284"/>
        <end position="1297"/>
    </location>
</feature>
<dbReference type="InterPro" id="IPR031766">
    <property type="entry name" value="RRM_occluded"/>
</dbReference>
<evidence type="ECO:0000256" key="1">
    <source>
        <dbReference type="ARBA" id="ARBA00022737"/>
    </source>
</evidence>
<dbReference type="SUPFAM" id="SSF54928">
    <property type="entry name" value="RNA-binding domain, RBD"/>
    <property type="match status" value="2"/>
</dbReference>
<dbReference type="Pfam" id="PF16842">
    <property type="entry name" value="RRM_occluded"/>
    <property type="match status" value="1"/>
</dbReference>
<keyword evidence="2 3" id="KW-0694">RNA-binding</keyword>
<dbReference type="InterPro" id="IPR034397">
    <property type="entry name" value="Prp24_RRM1"/>
</dbReference>
<evidence type="ECO:0000313" key="6">
    <source>
        <dbReference type="EMBL" id="KAK8244093.1"/>
    </source>
</evidence>
<evidence type="ECO:0000256" key="4">
    <source>
        <dbReference type="SAM" id="MobiDB-lite"/>
    </source>
</evidence>
<feature type="compositionally biased region" description="Polar residues" evidence="4">
    <location>
        <begin position="1"/>
        <end position="17"/>
    </location>
</feature>
<evidence type="ECO:0000256" key="3">
    <source>
        <dbReference type="PROSITE-ProRule" id="PRU00176"/>
    </source>
</evidence>